<organism evidence="1 2">
    <name type="scientific">Acinetobacter calcoaceticus</name>
    <dbReference type="NCBI Taxonomy" id="471"/>
    <lineage>
        <taxon>Bacteria</taxon>
        <taxon>Pseudomonadati</taxon>
        <taxon>Pseudomonadota</taxon>
        <taxon>Gammaproteobacteria</taxon>
        <taxon>Moraxellales</taxon>
        <taxon>Moraxellaceae</taxon>
        <taxon>Acinetobacter</taxon>
        <taxon>Acinetobacter calcoaceticus/baumannii complex</taxon>
    </lineage>
</organism>
<reference evidence="1 2" key="1">
    <citation type="submission" date="2019-03" db="EMBL/GenBank/DDBJ databases">
        <title>Genomic analyses of the natural microbiome of Caenorhabditis elegans.</title>
        <authorList>
            <person name="Samuel B."/>
        </authorList>
    </citation>
    <scope>NUCLEOTIDE SEQUENCE [LARGE SCALE GENOMIC DNA]</scope>
    <source>
        <strain evidence="1 2">JUb89</strain>
    </source>
</reference>
<comment type="caution">
    <text evidence="1">The sequence shown here is derived from an EMBL/GenBank/DDBJ whole genome shotgun (WGS) entry which is preliminary data.</text>
</comment>
<protein>
    <submittedName>
        <fullName evidence="1">Uncharacterized protein</fullName>
    </submittedName>
</protein>
<keyword evidence="2" id="KW-1185">Reference proteome</keyword>
<gene>
    <name evidence="1" type="ORF">EC844_1041</name>
</gene>
<evidence type="ECO:0000313" key="1">
    <source>
        <dbReference type="EMBL" id="TCM68625.1"/>
    </source>
</evidence>
<name>A0A4R1Y1D9_ACICA</name>
<evidence type="ECO:0000313" key="2">
    <source>
        <dbReference type="Proteomes" id="UP000294963"/>
    </source>
</evidence>
<dbReference type="AlphaFoldDB" id="A0A4R1Y1D9"/>
<accession>A0A4R1Y1D9</accession>
<dbReference type="Proteomes" id="UP000294963">
    <property type="component" value="Unassembled WGS sequence"/>
</dbReference>
<proteinExistence type="predicted"/>
<feature type="non-terminal residue" evidence="1">
    <location>
        <position position="1"/>
    </location>
</feature>
<sequence>EHIACLALVGQQSKQYGTILDNIEKQQRPE</sequence>
<dbReference type="EMBL" id="SLVJ01000004">
    <property type="protein sequence ID" value="TCM68625.1"/>
    <property type="molecule type" value="Genomic_DNA"/>
</dbReference>